<feature type="signal peptide" evidence="2">
    <location>
        <begin position="1"/>
        <end position="17"/>
    </location>
</feature>
<dbReference type="PANTHER" id="PTHR10039:SF5">
    <property type="entry name" value="NACHT DOMAIN-CONTAINING PROTEIN"/>
    <property type="match status" value="1"/>
</dbReference>
<evidence type="ECO:0000256" key="1">
    <source>
        <dbReference type="ARBA" id="ARBA00022737"/>
    </source>
</evidence>
<feature type="domain" description="NACHT" evidence="3">
    <location>
        <begin position="230"/>
        <end position="380"/>
    </location>
</feature>
<evidence type="ECO:0000256" key="2">
    <source>
        <dbReference type="SAM" id="SignalP"/>
    </source>
</evidence>
<dbReference type="AlphaFoldDB" id="A0A4U7AZA1"/>
<feature type="chain" id="PRO_5020353046" evidence="2">
    <location>
        <begin position="18"/>
        <end position="1128"/>
    </location>
</feature>
<name>A0A4U7AZA1_9PEZI</name>
<evidence type="ECO:0000313" key="5">
    <source>
        <dbReference type="Proteomes" id="UP000308133"/>
    </source>
</evidence>
<dbReference type="Proteomes" id="UP000308133">
    <property type="component" value="Unassembled WGS sequence"/>
</dbReference>
<dbReference type="InterPro" id="IPR027417">
    <property type="entry name" value="P-loop_NTPase"/>
</dbReference>
<proteinExistence type="predicted"/>
<accession>A0A4U7AZA1</accession>
<dbReference type="EMBL" id="PTQR01000047">
    <property type="protein sequence ID" value="TKX24088.1"/>
    <property type="molecule type" value="Genomic_DNA"/>
</dbReference>
<dbReference type="SUPFAM" id="SSF52540">
    <property type="entry name" value="P-loop containing nucleoside triphosphate hydrolases"/>
    <property type="match status" value="1"/>
</dbReference>
<organism evidence="4 5">
    <name type="scientific">Elsinoe australis</name>
    <dbReference type="NCBI Taxonomy" id="40998"/>
    <lineage>
        <taxon>Eukaryota</taxon>
        <taxon>Fungi</taxon>
        <taxon>Dikarya</taxon>
        <taxon>Ascomycota</taxon>
        <taxon>Pezizomycotina</taxon>
        <taxon>Dothideomycetes</taxon>
        <taxon>Dothideomycetidae</taxon>
        <taxon>Myriangiales</taxon>
        <taxon>Elsinoaceae</taxon>
        <taxon>Elsinoe</taxon>
    </lineage>
</organism>
<gene>
    <name evidence="4" type="ORF">C1H76_3656</name>
</gene>
<protein>
    <submittedName>
        <fullName evidence="4">NACHT domain-containing protein 3</fullName>
    </submittedName>
</protein>
<evidence type="ECO:0000313" key="4">
    <source>
        <dbReference type="EMBL" id="TKX24088.1"/>
    </source>
</evidence>
<dbReference type="Gene3D" id="3.40.50.300">
    <property type="entry name" value="P-loop containing nucleotide triphosphate hydrolases"/>
    <property type="match status" value="1"/>
</dbReference>
<dbReference type="InterPro" id="IPR056884">
    <property type="entry name" value="NPHP3-like_N"/>
</dbReference>
<dbReference type="PANTHER" id="PTHR10039">
    <property type="entry name" value="AMELOGENIN"/>
    <property type="match status" value="1"/>
</dbReference>
<reference evidence="4 5" key="1">
    <citation type="submission" date="2018-02" db="EMBL/GenBank/DDBJ databases">
        <title>Draft genome sequences of Elsinoe sp., causing black scab on jojoba.</title>
        <authorList>
            <person name="Stodart B."/>
            <person name="Jeffress S."/>
            <person name="Ash G."/>
            <person name="Arun Chinnappa K."/>
        </authorList>
    </citation>
    <scope>NUCLEOTIDE SEQUENCE [LARGE SCALE GENOMIC DNA]</scope>
    <source>
        <strain evidence="4 5">Hillstone_2</strain>
    </source>
</reference>
<dbReference type="Pfam" id="PF24883">
    <property type="entry name" value="NPHP3_N"/>
    <property type="match status" value="1"/>
</dbReference>
<keyword evidence="2" id="KW-0732">Signal</keyword>
<sequence>MAEIAGLLLAIAQLSTSIRTAAIFCRKVQKGEEAIRDASGPAKELKAHCEALRESMDQNCAMLTDSDKPLRDAAADCNDVASQLLHQLERYQVDDTISGSRCRRVWRSFHYNLNPRLPEISTQLQQRVVVLHTHYLGRITKQLTRITVQNAQIQTLVEDLHEQRKSLQDTMRSQDCRDALLESLHFPEIYQRQQQVELAHETTFAWIFDGTKRRWGYQDSFVDWLQSDSALYWITGKPGSGKSTLMRMITEDQRTLDLLHQSQQKEAVLITHFFWCAIEAGSAVPKSICGMLRSLLYQLYANSESHVPAQLLEGLAYRETWTRDRLTRYLSAALEQAALTKSLLIVVDGLDECEDEESDLLEIIDMIKSAKNVKIIASSRDMQDYVDYFEDGPRLTIHEKTRDDIQNFARSQINEHSRSKAVQNLCKRLSHDEQQKLVKVVTDKSEGVFLWVKFAIKEIQKGANSDSIEELFLRLRKLPNDLKNMFEYMIGRIPQDYQQRAMLYFRLLAIEGPERKVYLRDLAFVRADMKSEASQPIMVTPGKRLFEEYSVMKRSVSSHTAGLLRVTTPTIPRNKLFGFRNRSLSTEERNRHVLQLMIQTDIDYIHRSAFEVIQCRIDTENSLANTLFSDLELKLGLIRSKIHDSFLQHSIGDQQASFEALASCLLIVESACEEERLRLLHLVDSILPKANCSHSVVDSRSMVLGWPLRVLGPILDAGTRSWRPAAGMSCYLYSDIKTYLPTRTLARPLQYSYDQDLEAPDLISLCAYMGLHACVKTLMGAHQDLVPSNILAFLMAGLNLDIGSDIMSTFLRGTIDVAGRCLELGADPNTSVRFMSELMAQEHIVKGHEDAYTQTETGYDNSCSSFKLLLYAFTSLMIQEHIHGSLRAQDTMQACCSPRDGVLISGEALELLYNLVIKAIENGADIEHTSFEFFVYDDSTWTGKGEEFYIGYIKVMLDSPALVLWLSDIIETAKPLHDYFRNRGCNPHACAVSIGVSNGKDEYMHTIPHEYIIPQEHLQDILCSELYRDEPTHSRSTKQADDSASDCIDSYIKQALDAWQSGSPSYKALNVFDYASEDDSDARFLNWTQIDIRRSLGVKPRRDFKLSSILPRAQDGLEVHLGNPDEWA</sequence>
<evidence type="ECO:0000259" key="3">
    <source>
        <dbReference type="PROSITE" id="PS50837"/>
    </source>
</evidence>
<dbReference type="PROSITE" id="PS50837">
    <property type="entry name" value="NACHT"/>
    <property type="match status" value="1"/>
</dbReference>
<dbReference type="InterPro" id="IPR007111">
    <property type="entry name" value="NACHT_NTPase"/>
</dbReference>
<comment type="caution">
    <text evidence="4">The sequence shown here is derived from an EMBL/GenBank/DDBJ whole genome shotgun (WGS) entry which is preliminary data.</text>
</comment>
<keyword evidence="1" id="KW-0677">Repeat</keyword>